<organism evidence="3 4">
    <name type="scientific">Candidatus Cryptobacteroides merdavium</name>
    <dbReference type="NCBI Taxonomy" id="2840769"/>
    <lineage>
        <taxon>Bacteria</taxon>
        <taxon>Pseudomonadati</taxon>
        <taxon>Bacteroidota</taxon>
        <taxon>Bacteroidia</taxon>
        <taxon>Bacteroidales</taxon>
        <taxon>Candidatus Cryptobacteroides</taxon>
    </lineage>
</organism>
<evidence type="ECO:0000256" key="1">
    <source>
        <dbReference type="SAM" id="Phobius"/>
    </source>
</evidence>
<reference evidence="3" key="1">
    <citation type="submission" date="2020-10" db="EMBL/GenBank/DDBJ databases">
        <authorList>
            <person name="Gilroy R."/>
        </authorList>
    </citation>
    <scope>NUCLEOTIDE SEQUENCE</scope>
    <source>
        <strain evidence="3">D5-748</strain>
    </source>
</reference>
<keyword evidence="1" id="KW-0472">Membrane</keyword>
<evidence type="ECO:0000313" key="4">
    <source>
        <dbReference type="Proteomes" id="UP000823619"/>
    </source>
</evidence>
<keyword evidence="1" id="KW-1133">Transmembrane helix</keyword>
<feature type="transmembrane region" description="Helical" evidence="1">
    <location>
        <begin position="6"/>
        <end position="23"/>
    </location>
</feature>
<accession>A0A9D9EBW2</accession>
<keyword evidence="1" id="KW-0812">Transmembrane</keyword>
<dbReference type="Pfam" id="PF19762">
    <property type="entry name" value="DUF6249"/>
    <property type="match status" value="1"/>
</dbReference>
<protein>
    <recommendedName>
        <fullName evidence="2">DUF6249 domain-containing protein</fullName>
    </recommendedName>
</protein>
<feature type="transmembrane region" description="Helical" evidence="1">
    <location>
        <begin position="74"/>
        <end position="94"/>
    </location>
</feature>
<dbReference type="EMBL" id="JADIMO010000061">
    <property type="protein sequence ID" value="MBO8445047.1"/>
    <property type="molecule type" value="Genomic_DNA"/>
</dbReference>
<proteinExistence type="predicted"/>
<comment type="caution">
    <text evidence="3">The sequence shown here is derived from an EMBL/GenBank/DDBJ whole genome shotgun (WGS) entry which is preliminary data.</text>
</comment>
<evidence type="ECO:0000259" key="2">
    <source>
        <dbReference type="Pfam" id="PF19762"/>
    </source>
</evidence>
<dbReference type="Proteomes" id="UP000823619">
    <property type="component" value="Unassembled WGS sequence"/>
</dbReference>
<feature type="domain" description="DUF6249" evidence="2">
    <location>
        <begin position="4"/>
        <end position="124"/>
    </location>
</feature>
<evidence type="ECO:0000313" key="3">
    <source>
        <dbReference type="EMBL" id="MBO8445047.1"/>
    </source>
</evidence>
<gene>
    <name evidence="3" type="ORF">IAC23_05045</name>
</gene>
<dbReference type="AlphaFoldDB" id="A0A9D9EBW2"/>
<reference evidence="3" key="2">
    <citation type="journal article" date="2021" name="PeerJ">
        <title>Extensive microbial diversity within the chicken gut microbiome revealed by metagenomics and culture.</title>
        <authorList>
            <person name="Gilroy R."/>
            <person name="Ravi A."/>
            <person name="Getino M."/>
            <person name="Pursley I."/>
            <person name="Horton D.L."/>
            <person name="Alikhan N.F."/>
            <person name="Baker D."/>
            <person name="Gharbi K."/>
            <person name="Hall N."/>
            <person name="Watson M."/>
            <person name="Adriaenssens E.M."/>
            <person name="Foster-Nyarko E."/>
            <person name="Jarju S."/>
            <person name="Secka A."/>
            <person name="Antonio M."/>
            <person name="Oren A."/>
            <person name="Chaudhuri R.R."/>
            <person name="La Ragione R."/>
            <person name="Hildebrand F."/>
            <person name="Pallen M.J."/>
        </authorList>
    </citation>
    <scope>NUCLEOTIDE SEQUENCE</scope>
    <source>
        <strain evidence="3">D5-748</strain>
    </source>
</reference>
<sequence length="155" mass="17160">MEDILIPLGVCVVMPVMIVWLVFRSRNHTVDRKMDVLIKAIENGQDIDPELLSDRKAKNSRTLKMELMGKLQSGVTLLLSGMAVFVACFVPGMQLDEDGIFIFITGGGVMMAIGVAMILMFFIGKKWMASEIEAEKRKLSCGDADRRNCDAASED</sequence>
<name>A0A9D9EBW2_9BACT</name>
<dbReference type="InterPro" id="IPR046216">
    <property type="entry name" value="DUF6249"/>
</dbReference>
<feature type="transmembrane region" description="Helical" evidence="1">
    <location>
        <begin position="100"/>
        <end position="123"/>
    </location>
</feature>